<dbReference type="AlphaFoldDB" id="A0A914W869"/>
<dbReference type="WBParaSite" id="PSAMB.scaffold342size55818.g5024.t1">
    <property type="protein sequence ID" value="PSAMB.scaffold342size55818.g5024.t1"/>
    <property type="gene ID" value="PSAMB.scaffold342size55818.g5024"/>
</dbReference>
<name>A0A914W869_9BILA</name>
<evidence type="ECO:0000313" key="2">
    <source>
        <dbReference type="Proteomes" id="UP000887566"/>
    </source>
</evidence>
<dbReference type="Proteomes" id="UP000887566">
    <property type="component" value="Unplaced"/>
</dbReference>
<evidence type="ECO:0000256" key="1">
    <source>
        <dbReference type="SAM" id="MobiDB-lite"/>
    </source>
</evidence>
<reference evidence="3" key="1">
    <citation type="submission" date="2022-11" db="UniProtKB">
        <authorList>
            <consortium name="WormBaseParasite"/>
        </authorList>
    </citation>
    <scope>IDENTIFICATION</scope>
</reference>
<sequence length="90" mass="9651">MRSRSVLTTFMSISASTTTAKPMPDPPSGLAGISPHDGPERDKIRRRPACRRLFEEQTQPPPCSQLAGLSGPMCNEVLIGPDGVDFISAL</sequence>
<proteinExistence type="predicted"/>
<organism evidence="2 3">
    <name type="scientific">Plectus sambesii</name>
    <dbReference type="NCBI Taxonomy" id="2011161"/>
    <lineage>
        <taxon>Eukaryota</taxon>
        <taxon>Metazoa</taxon>
        <taxon>Ecdysozoa</taxon>
        <taxon>Nematoda</taxon>
        <taxon>Chromadorea</taxon>
        <taxon>Plectida</taxon>
        <taxon>Plectina</taxon>
        <taxon>Plectoidea</taxon>
        <taxon>Plectidae</taxon>
        <taxon>Plectus</taxon>
    </lineage>
</organism>
<protein>
    <submittedName>
        <fullName evidence="3">Secreted protein</fullName>
    </submittedName>
</protein>
<keyword evidence="2" id="KW-1185">Reference proteome</keyword>
<feature type="region of interest" description="Disordered" evidence="1">
    <location>
        <begin position="15"/>
        <end position="44"/>
    </location>
</feature>
<evidence type="ECO:0000313" key="3">
    <source>
        <dbReference type="WBParaSite" id="PSAMB.scaffold342size55818.g5024.t1"/>
    </source>
</evidence>
<accession>A0A914W869</accession>